<comment type="caution">
    <text evidence="1">The sequence shown here is derived from an EMBL/GenBank/DDBJ whole genome shotgun (WGS) entry which is preliminary data.</text>
</comment>
<keyword evidence="2" id="KW-1185">Reference proteome</keyword>
<evidence type="ECO:0000313" key="2">
    <source>
        <dbReference type="Proteomes" id="UP000691718"/>
    </source>
</evidence>
<organism evidence="1 2">
    <name type="scientific">Parnassius apollo</name>
    <name type="common">Apollo butterfly</name>
    <name type="synonym">Papilio apollo</name>
    <dbReference type="NCBI Taxonomy" id="110799"/>
    <lineage>
        <taxon>Eukaryota</taxon>
        <taxon>Metazoa</taxon>
        <taxon>Ecdysozoa</taxon>
        <taxon>Arthropoda</taxon>
        <taxon>Hexapoda</taxon>
        <taxon>Insecta</taxon>
        <taxon>Pterygota</taxon>
        <taxon>Neoptera</taxon>
        <taxon>Endopterygota</taxon>
        <taxon>Lepidoptera</taxon>
        <taxon>Glossata</taxon>
        <taxon>Ditrysia</taxon>
        <taxon>Papilionoidea</taxon>
        <taxon>Papilionidae</taxon>
        <taxon>Parnassiinae</taxon>
        <taxon>Parnassini</taxon>
        <taxon>Parnassius</taxon>
        <taxon>Parnassius</taxon>
    </lineage>
</organism>
<sequence>MMEEKGTESTQHSLMPQRKKLPRAFSEVVSKPNFPIIVESIDPRNTSDDIMKQVKDGIDVVELVIGINHIKKAKNQKDLIGCESEGDRNILQDRLKHTTDNLTVYRPATRNPLLRLTGVVFDLSNGKIEEAIIKQNTTLLSDITAAEKQVKVIRRTKGKGYRNLGLARITGRATAERCANILKDKLASYDLSLEEDMACMHCTKALVDP</sequence>
<proteinExistence type="predicted"/>
<name>A0A8S3X9F9_PARAO</name>
<dbReference type="Proteomes" id="UP000691718">
    <property type="component" value="Unassembled WGS sequence"/>
</dbReference>
<protein>
    <submittedName>
        <fullName evidence="1">(apollo) hypothetical protein</fullName>
    </submittedName>
</protein>
<dbReference type="OrthoDB" id="10022108at2759"/>
<evidence type="ECO:0000313" key="1">
    <source>
        <dbReference type="EMBL" id="CAG5006643.1"/>
    </source>
</evidence>
<dbReference type="AlphaFoldDB" id="A0A8S3X9F9"/>
<reference evidence="1" key="1">
    <citation type="submission" date="2021-04" db="EMBL/GenBank/DDBJ databases">
        <authorList>
            <person name="Tunstrom K."/>
        </authorList>
    </citation>
    <scope>NUCLEOTIDE SEQUENCE</scope>
</reference>
<dbReference type="EMBL" id="CAJQZP010000984">
    <property type="protein sequence ID" value="CAG5006643.1"/>
    <property type="molecule type" value="Genomic_DNA"/>
</dbReference>
<accession>A0A8S3X9F9</accession>
<gene>
    <name evidence="1" type="ORF">PAPOLLO_LOCUS14783</name>
</gene>